<evidence type="ECO:0000313" key="2">
    <source>
        <dbReference type="Proteomes" id="UP000254893"/>
    </source>
</evidence>
<accession>A0A380CGQ0</accession>
<reference evidence="1 2" key="1">
    <citation type="submission" date="2018-06" db="EMBL/GenBank/DDBJ databases">
        <authorList>
            <consortium name="Pathogen Informatics"/>
            <person name="Doyle S."/>
        </authorList>
    </citation>
    <scope>NUCLEOTIDE SEQUENCE [LARGE SCALE GENOMIC DNA]</scope>
    <source>
        <strain evidence="1 2">NCTC11388</strain>
    </source>
</reference>
<proteinExistence type="predicted"/>
<organism evidence="1 2">
    <name type="scientific">Sphingobacterium spiritivorum</name>
    <name type="common">Flavobacterium spiritivorum</name>
    <dbReference type="NCBI Taxonomy" id="258"/>
    <lineage>
        <taxon>Bacteria</taxon>
        <taxon>Pseudomonadati</taxon>
        <taxon>Bacteroidota</taxon>
        <taxon>Sphingobacteriia</taxon>
        <taxon>Sphingobacteriales</taxon>
        <taxon>Sphingobacteriaceae</taxon>
        <taxon>Sphingobacterium</taxon>
    </lineage>
</organism>
<dbReference type="AlphaFoldDB" id="A0A380CGQ0"/>
<name>A0A380CGQ0_SPHSI</name>
<dbReference type="EMBL" id="UGYW01000002">
    <property type="protein sequence ID" value="SUJ19095.1"/>
    <property type="molecule type" value="Genomic_DNA"/>
</dbReference>
<sequence length="34" mass="3847">MSIPKYDKDGNKVEAPAEISSKDLISRLKNRSKK</sequence>
<protein>
    <submittedName>
        <fullName evidence="1">Uncharacterized protein</fullName>
    </submittedName>
</protein>
<evidence type="ECO:0000313" key="1">
    <source>
        <dbReference type="EMBL" id="SUJ19095.1"/>
    </source>
</evidence>
<dbReference type="Proteomes" id="UP000254893">
    <property type="component" value="Unassembled WGS sequence"/>
</dbReference>
<gene>
    <name evidence="1" type="ORF">NCTC11388_02826</name>
</gene>